<dbReference type="AlphaFoldDB" id="A0A834MEN1"/>
<gene>
    <name evidence="2" type="ORF">GWI33_011651</name>
</gene>
<evidence type="ECO:0000256" key="1">
    <source>
        <dbReference type="SAM" id="MobiDB-lite"/>
    </source>
</evidence>
<accession>A0A834MEN1</accession>
<organism evidence="2 3">
    <name type="scientific">Rhynchophorus ferrugineus</name>
    <name type="common">Red palm weevil</name>
    <name type="synonym">Curculio ferrugineus</name>
    <dbReference type="NCBI Taxonomy" id="354439"/>
    <lineage>
        <taxon>Eukaryota</taxon>
        <taxon>Metazoa</taxon>
        <taxon>Ecdysozoa</taxon>
        <taxon>Arthropoda</taxon>
        <taxon>Hexapoda</taxon>
        <taxon>Insecta</taxon>
        <taxon>Pterygota</taxon>
        <taxon>Neoptera</taxon>
        <taxon>Endopterygota</taxon>
        <taxon>Coleoptera</taxon>
        <taxon>Polyphaga</taxon>
        <taxon>Cucujiformia</taxon>
        <taxon>Curculionidae</taxon>
        <taxon>Dryophthorinae</taxon>
        <taxon>Rhynchophorus</taxon>
    </lineage>
</organism>
<sequence>QFSTPTHLYTEIKRLTRHDIKSSTLRGPGPLCYPINPKLVVGTSRRKITGPERLRAASPTRSDSWGVATGDEGKRLS</sequence>
<dbReference type="EMBL" id="JAACXV010010189">
    <property type="protein sequence ID" value="KAF7275504.1"/>
    <property type="molecule type" value="Genomic_DNA"/>
</dbReference>
<proteinExistence type="predicted"/>
<reference evidence="2" key="1">
    <citation type="submission" date="2020-08" db="EMBL/GenBank/DDBJ databases">
        <title>Genome sequencing and assembly of the red palm weevil Rhynchophorus ferrugineus.</title>
        <authorList>
            <person name="Dias G.B."/>
            <person name="Bergman C.M."/>
            <person name="Manee M."/>
        </authorList>
    </citation>
    <scope>NUCLEOTIDE SEQUENCE</scope>
    <source>
        <strain evidence="2">AA-2017</strain>
        <tissue evidence="2">Whole larva</tissue>
    </source>
</reference>
<keyword evidence="3" id="KW-1185">Reference proteome</keyword>
<dbReference type="Proteomes" id="UP000625711">
    <property type="component" value="Unassembled WGS sequence"/>
</dbReference>
<evidence type="ECO:0000313" key="3">
    <source>
        <dbReference type="Proteomes" id="UP000625711"/>
    </source>
</evidence>
<feature type="region of interest" description="Disordered" evidence="1">
    <location>
        <begin position="46"/>
        <end position="77"/>
    </location>
</feature>
<evidence type="ECO:0000313" key="2">
    <source>
        <dbReference type="EMBL" id="KAF7275504.1"/>
    </source>
</evidence>
<feature type="non-terminal residue" evidence="2">
    <location>
        <position position="1"/>
    </location>
</feature>
<comment type="caution">
    <text evidence="2">The sequence shown here is derived from an EMBL/GenBank/DDBJ whole genome shotgun (WGS) entry which is preliminary data.</text>
</comment>
<name>A0A834MEN1_RHYFE</name>
<protein>
    <submittedName>
        <fullName evidence="2">Uncharacterized protein</fullName>
    </submittedName>
</protein>